<dbReference type="GO" id="GO:0051536">
    <property type="term" value="F:iron-sulfur cluster binding"/>
    <property type="evidence" value="ECO:0007669"/>
    <property type="project" value="UniProtKB-KW"/>
</dbReference>
<evidence type="ECO:0000313" key="6">
    <source>
        <dbReference type="Proteomes" id="UP000639338"/>
    </source>
</evidence>
<evidence type="ECO:0000313" key="5">
    <source>
        <dbReference type="EMBL" id="KAF7995193.1"/>
    </source>
</evidence>
<dbReference type="SUPFAM" id="SSF53732">
    <property type="entry name" value="Aconitase iron-sulfur domain"/>
    <property type="match status" value="1"/>
</dbReference>
<dbReference type="GO" id="GO:0046872">
    <property type="term" value="F:metal ion binding"/>
    <property type="evidence" value="ECO:0007669"/>
    <property type="project" value="UniProtKB-KW"/>
</dbReference>
<dbReference type="InterPro" id="IPR015931">
    <property type="entry name" value="Acnase/IPM_dHydase_lsu_aba_1/3"/>
</dbReference>
<keyword evidence="1" id="KW-0479">Metal-binding</keyword>
<keyword evidence="6" id="KW-1185">Reference proteome</keyword>
<evidence type="ECO:0000259" key="4">
    <source>
        <dbReference type="Pfam" id="PF00330"/>
    </source>
</evidence>
<proteinExistence type="predicted"/>
<dbReference type="InterPro" id="IPR006249">
    <property type="entry name" value="Aconitase/IRP2"/>
</dbReference>
<dbReference type="OrthoDB" id="2279155at2759"/>
<dbReference type="InterPro" id="IPR036008">
    <property type="entry name" value="Aconitase_4Fe-4S_dom"/>
</dbReference>
<accession>A0A835CVB1</accession>
<evidence type="ECO:0000256" key="1">
    <source>
        <dbReference type="ARBA" id="ARBA00022723"/>
    </source>
</evidence>
<comment type="caution">
    <text evidence="5">The sequence shown here is derived from an EMBL/GenBank/DDBJ whole genome shotgun (WGS) entry which is preliminary data.</text>
</comment>
<dbReference type="PANTHER" id="PTHR11670">
    <property type="entry name" value="ACONITASE/IRON-RESPONSIVE ELEMENT FAMILY MEMBER"/>
    <property type="match status" value="1"/>
</dbReference>
<gene>
    <name evidence="5" type="ORF">HCN44_004665</name>
</gene>
<reference evidence="5 6" key="1">
    <citation type="submission" date="2020-08" db="EMBL/GenBank/DDBJ databases">
        <title>Aphidius gifuensis genome sequencing and assembly.</title>
        <authorList>
            <person name="Du Z."/>
        </authorList>
    </citation>
    <scope>NUCLEOTIDE SEQUENCE [LARGE SCALE GENOMIC DNA]</scope>
    <source>
        <strain evidence="5">YNYX2018</strain>
        <tissue evidence="5">Adults</tissue>
    </source>
</reference>
<dbReference type="Pfam" id="PF00330">
    <property type="entry name" value="Aconitase"/>
    <property type="match status" value="1"/>
</dbReference>
<evidence type="ECO:0000256" key="2">
    <source>
        <dbReference type="ARBA" id="ARBA00023004"/>
    </source>
</evidence>
<name>A0A835CVB1_APHGI</name>
<protein>
    <recommendedName>
        <fullName evidence="4">Aconitase/3-isopropylmalate dehydratase large subunit alpha/beta/alpha domain-containing protein</fullName>
    </recommendedName>
</protein>
<dbReference type="InterPro" id="IPR001030">
    <property type="entry name" value="Acoase/IPM_deHydtase_lsu_aba"/>
</dbReference>
<dbReference type="Proteomes" id="UP000639338">
    <property type="component" value="Unassembled WGS sequence"/>
</dbReference>
<dbReference type="EMBL" id="JACMRX010000002">
    <property type="protein sequence ID" value="KAF7995193.1"/>
    <property type="molecule type" value="Genomic_DNA"/>
</dbReference>
<dbReference type="AlphaFoldDB" id="A0A835CVB1"/>
<keyword evidence="3" id="KW-0411">Iron-sulfur</keyword>
<evidence type="ECO:0000256" key="3">
    <source>
        <dbReference type="ARBA" id="ARBA00023014"/>
    </source>
</evidence>
<sequence length="73" mass="7735">MDSITKKDSKIKTQDGNLIGVKGYSLPQEKTKAEGTFQFEGKDYKLNHGSVVIAAITSCANTSNPSVMLGAGN</sequence>
<organism evidence="5 6">
    <name type="scientific">Aphidius gifuensis</name>
    <name type="common">Parasitoid wasp</name>
    <dbReference type="NCBI Taxonomy" id="684658"/>
    <lineage>
        <taxon>Eukaryota</taxon>
        <taxon>Metazoa</taxon>
        <taxon>Ecdysozoa</taxon>
        <taxon>Arthropoda</taxon>
        <taxon>Hexapoda</taxon>
        <taxon>Insecta</taxon>
        <taxon>Pterygota</taxon>
        <taxon>Neoptera</taxon>
        <taxon>Endopterygota</taxon>
        <taxon>Hymenoptera</taxon>
        <taxon>Apocrita</taxon>
        <taxon>Ichneumonoidea</taxon>
        <taxon>Braconidae</taxon>
        <taxon>Aphidiinae</taxon>
        <taxon>Aphidius</taxon>
    </lineage>
</organism>
<feature type="domain" description="Aconitase/3-isopropylmalate dehydratase large subunit alpha/beta/alpha" evidence="4">
    <location>
        <begin position="29"/>
        <end position="72"/>
    </location>
</feature>
<keyword evidence="2" id="KW-0408">Iron</keyword>
<dbReference type="Gene3D" id="3.30.499.10">
    <property type="entry name" value="Aconitase, domain 3"/>
    <property type="match status" value="1"/>
</dbReference>